<proteinExistence type="predicted"/>
<dbReference type="AlphaFoldDB" id="A0AAN7HTI6"/>
<name>A0AAN7HTI6_9PEZI</name>
<comment type="caution">
    <text evidence="3">The sequence shown here is derived from an EMBL/GenBank/DDBJ whole genome shotgun (WGS) entry which is preliminary data.</text>
</comment>
<organism evidence="3 4">
    <name type="scientific">Corynascus novoguineensis</name>
    <dbReference type="NCBI Taxonomy" id="1126955"/>
    <lineage>
        <taxon>Eukaryota</taxon>
        <taxon>Fungi</taxon>
        <taxon>Dikarya</taxon>
        <taxon>Ascomycota</taxon>
        <taxon>Pezizomycotina</taxon>
        <taxon>Sordariomycetes</taxon>
        <taxon>Sordariomycetidae</taxon>
        <taxon>Sordariales</taxon>
        <taxon>Chaetomiaceae</taxon>
        <taxon>Corynascus</taxon>
    </lineage>
</organism>
<evidence type="ECO:0000313" key="3">
    <source>
        <dbReference type="EMBL" id="KAK4250444.1"/>
    </source>
</evidence>
<keyword evidence="1" id="KW-0175">Coiled coil</keyword>
<feature type="region of interest" description="Disordered" evidence="2">
    <location>
        <begin position="387"/>
        <end position="406"/>
    </location>
</feature>
<gene>
    <name evidence="3" type="ORF">C7999DRAFT_29028</name>
</gene>
<evidence type="ECO:0000256" key="2">
    <source>
        <dbReference type="SAM" id="MobiDB-lite"/>
    </source>
</evidence>
<accession>A0AAN7HTI6</accession>
<dbReference type="EMBL" id="MU857613">
    <property type="protein sequence ID" value="KAK4250444.1"/>
    <property type="molecule type" value="Genomic_DNA"/>
</dbReference>
<evidence type="ECO:0000313" key="4">
    <source>
        <dbReference type="Proteomes" id="UP001303647"/>
    </source>
</evidence>
<evidence type="ECO:0000256" key="1">
    <source>
        <dbReference type="SAM" id="Coils"/>
    </source>
</evidence>
<reference evidence="3" key="1">
    <citation type="journal article" date="2023" name="Mol. Phylogenet. Evol.">
        <title>Genome-scale phylogeny and comparative genomics of the fungal order Sordariales.</title>
        <authorList>
            <person name="Hensen N."/>
            <person name="Bonometti L."/>
            <person name="Westerberg I."/>
            <person name="Brannstrom I.O."/>
            <person name="Guillou S."/>
            <person name="Cros-Aarteil S."/>
            <person name="Calhoun S."/>
            <person name="Haridas S."/>
            <person name="Kuo A."/>
            <person name="Mondo S."/>
            <person name="Pangilinan J."/>
            <person name="Riley R."/>
            <person name="LaButti K."/>
            <person name="Andreopoulos B."/>
            <person name="Lipzen A."/>
            <person name="Chen C."/>
            <person name="Yan M."/>
            <person name="Daum C."/>
            <person name="Ng V."/>
            <person name="Clum A."/>
            <person name="Steindorff A."/>
            <person name="Ohm R.A."/>
            <person name="Martin F."/>
            <person name="Silar P."/>
            <person name="Natvig D.O."/>
            <person name="Lalanne C."/>
            <person name="Gautier V."/>
            <person name="Ament-Velasquez S.L."/>
            <person name="Kruys A."/>
            <person name="Hutchinson M.I."/>
            <person name="Powell A.J."/>
            <person name="Barry K."/>
            <person name="Miller A.N."/>
            <person name="Grigoriev I.V."/>
            <person name="Debuchy R."/>
            <person name="Gladieux P."/>
            <person name="Hiltunen Thoren M."/>
            <person name="Johannesson H."/>
        </authorList>
    </citation>
    <scope>NUCLEOTIDE SEQUENCE</scope>
    <source>
        <strain evidence="3">CBS 359.72</strain>
    </source>
</reference>
<feature type="coiled-coil region" evidence="1">
    <location>
        <begin position="185"/>
        <end position="212"/>
    </location>
</feature>
<feature type="compositionally biased region" description="Low complexity" evidence="2">
    <location>
        <begin position="387"/>
        <end position="398"/>
    </location>
</feature>
<sequence length="521" mass="57232">MAPASETTFKNIQKTLEPYIRSREEVARIRQILAVHLNSCVKDGDAVAPLSLVDASRIDVTPTTQGLQKEYLEALSANIKAREEFAACCREQSRPKAQASDTEGQDVDRLQEHLAAIRLRHRLEKLQAIERGLNSLEQKPAASPSFLNPEEIFRDSRPLPNIPKELVAGLTLDKAASSPHLKGLIDQLEKHVLRAKLLLKREEQLLEKVKARATAKPECIDEGAKLEALNRTRVELINWIETELGKAAGEDGDAEAQEVQKHHPHTDSFNMKEQLASIKEKYAQYLEVRKTLVELVSQRPQPLIAPPAEETKPLVPAALEPAPTAHLLSPYLEQLLLLSREQKGLIAQKSHINGVISNQLKENSQTLDHLAEESQLIPAHPMPGAARANAAFAEATSATEGSGPSDQVKPWVFAADSAKIATLEAVAEKIEEGQVALEGSIRALGGIQELLGQPSDEEKRGEWFSTNEDDPWLAEGQRPEKIAGASSHTLRKADKPPAQPRTAWDLLDGNLGLLRAEKGTP</sequence>
<keyword evidence="4" id="KW-1185">Reference proteome</keyword>
<protein>
    <submittedName>
        <fullName evidence="3">Uncharacterized protein</fullName>
    </submittedName>
</protein>
<reference evidence="3" key="2">
    <citation type="submission" date="2023-05" db="EMBL/GenBank/DDBJ databases">
        <authorList>
            <consortium name="Lawrence Berkeley National Laboratory"/>
            <person name="Steindorff A."/>
            <person name="Hensen N."/>
            <person name="Bonometti L."/>
            <person name="Westerberg I."/>
            <person name="Brannstrom I.O."/>
            <person name="Guillou S."/>
            <person name="Cros-Aarteil S."/>
            <person name="Calhoun S."/>
            <person name="Haridas S."/>
            <person name="Kuo A."/>
            <person name="Mondo S."/>
            <person name="Pangilinan J."/>
            <person name="Riley R."/>
            <person name="Labutti K."/>
            <person name="Andreopoulos B."/>
            <person name="Lipzen A."/>
            <person name="Chen C."/>
            <person name="Yanf M."/>
            <person name="Daum C."/>
            <person name="Ng V."/>
            <person name="Clum A."/>
            <person name="Ohm R."/>
            <person name="Martin F."/>
            <person name="Silar P."/>
            <person name="Natvig D."/>
            <person name="Lalanne C."/>
            <person name="Gautier V."/>
            <person name="Ament-Velasquez S.L."/>
            <person name="Kruys A."/>
            <person name="Hutchinson M.I."/>
            <person name="Powell A.J."/>
            <person name="Barry K."/>
            <person name="Miller A.N."/>
            <person name="Grigoriev I.V."/>
            <person name="Debuchy R."/>
            <person name="Gladieux P."/>
            <person name="Thoren M.H."/>
            <person name="Johannesson H."/>
        </authorList>
    </citation>
    <scope>NUCLEOTIDE SEQUENCE</scope>
    <source>
        <strain evidence="3">CBS 359.72</strain>
    </source>
</reference>
<feature type="region of interest" description="Disordered" evidence="2">
    <location>
        <begin position="453"/>
        <end position="504"/>
    </location>
</feature>
<dbReference type="Proteomes" id="UP001303647">
    <property type="component" value="Unassembled WGS sequence"/>
</dbReference>